<protein>
    <recommendedName>
        <fullName evidence="4">Extracellular membrane protein CFEM domain-containing protein</fullName>
    </recommendedName>
</protein>
<gene>
    <name evidence="2" type="primary">Mo01782</name>
    <name evidence="2" type="ORF">E5Q_01782</name>
</gene>
<evidence type="ECO:0000256" key="1">
    <source>
        <dbReference type="SAM" id="SignalP"/>
    </source>
</evidence>
<keyword evidence="3" id="KW-1185">Reference proteome</keyword>
<dbReference type="InParanoid" id="G7DX30"/>
<comment type="caution">
    <text evidence="2">The sequence shown here is derived from an EMBL/GenBank/DDBJ whole genome shotgun (WGS) entry which is preliminary data.</text>
</comment>
<accession>G7DX30</accession>
<proteinExistence type="predicted"/>
<reference evidence="2 3" key="2">
    <citation type="journal article" date="2012" name="Open Biol.">
        <title>Characteristics of nucleosomes and linker DNA regions on the genome of the basidiomycete Mixia osmundae revealed by mono- and dinucleosome mapping.</title>
        <authorList>
            <person name="Nishida H."/>
            <person name="Kondo S."/>
            <person name="Matsumoto T."/>
            <person name="Suzuki Y."/>
            <person name="Yoshikawa H."/>
            <person name="Taylor T.D."/>
            <person name="Sugiyama J."/>
        </authorList>
    </citation>
    <scope>NUCLEOTIDE SEQUENCE [LARGE SCALE GENOMIC DNA]</scope>
    <source>
        <strain evidence="3">CBS 9802 / IAM 14324 / JCM 22182 / KY 12970</strain>
    </source>
</reference>
<keyword evidence="1" id="KW-0732">Signal</keyword>
<organism evidence="2 3">
    <name type="scientific">Mixia osmundae (strain CBS 9802 / IAM 14324 / JCM 22182 / KY 12970)</name>
    <dbReference type="NCBI Taxonomy" id="764103"/>
    <lineage>
        <taxon>Eukaryota</taxon>
        <taxon>Fungi</taxon>
        <taxon>Dikarya</taxon>
        <taxon>Basidiomycota</taxon>
        <taxon>Pucciniomycotina</taxon>
        <taxon>Mixiomycetes</taxon>
        <taxon>Mixiales</taxon>
        <taxon>Mixiaceae</taxon>
        <taxon>Mixia</taxon>
    </lineage>
</organism>
<name>G7DX30_MIXOS</name>
<dbReference type="RefSeq" id="XP_014566640.1">
    <property type="nucleotide sequence ID" value="XM_014711154.1"/>
</dbReference>
<sequence>MLSYVQLAAVCVVIATPSGRVNCQTSQGGSGLVPPRDDGRACELCMTQAQCLSRLAKRCHRNAMEFECERKSARQRCSAMRRYTMATVARAAVHLFHVQARQMQFETLLLR</sequence>
<feature type="chain" id="PRO_5009955593" description="Extracellular membrane protein CFEM domain-containing protein" evidence="1">
    <location>
        <begin position="24"/>
        <end position="111"/>
    </location>
</feature>
<feature type="signal peptide" evidence="1">
    <location>
        <begin position="1"/>
        <end position="23"/>
    </location>
</feature>
<dbReference type="EMBL" id="BABT02000054">
    <property type="protein sequence ID" value="GAA95127.1"/>
    <property type="molecule type" value="Genomic_DNA"/>
</dbReference>
<evidence type="ECO:0008006" key="4">
    <source>
        <dbReference type="Google" id="ProtNLM"/>
    </source>
</evidence>
<evidence type="ECO:0000313" key="3">
    <source>
        <dbReference type="Proteomes" id="UP000009131"/>
    </source>
</evidence>
<dbReference type="HOGENOM" id="CLU_2158999_0_0_1"/>
<evidence type="ECO:0000313" key="2">
    <source>
        <dbReference type="EMBL" id="GAA95127.1"/>
    </source>
</evidence>
<dbReference type="Proteomes" id="UP000009131">
    <property type="component" value="Unassembled WGS sequence"/>
</dbReference>
<reference evidence="2 3" key="1">
    <citation type="journal article" date="2011" name="J. Gen. Appl. Microbiol.">
        <title>Draft genome sequencing of the enigmatic basidiomycete Mixia osmundae.</title>
        <authorList>
            <person name="Nishida H."/>
            <person name="Nagatsuka Y."/>
            <person name="Sugiyama J."/>
        </authorList>
    </citation>
    <scope>NUCLEOTIDE SEQUENCE [LARGE SCALE GENOMIC DNA]</scope>
    <source>
        <strain evidence="3">CBS 9802 / IAM 14324 / JCM 22182 / KY 12970</strain>
    </source>
</reference>
<dbReference type="AlphaFoldDB" id="G7DX30"/>